<evidence type="ECO:0000256" key="3">
    <source>
        <dbReference type="ARBA" id="ARBA00012438"/>
    </source>
</evidence>
<evidence type="ECO:0000259" key="16">
    <source>
        <dbReference type="PROSITE" id="PS50109"/>
    </source>
</evidence>
<dbReference type="InterPro" id="IPR036890">
    <property type="entry name" value="HATPase_C_sf"/>
</dbReference>
<keyword evidence="13 15" id="KW-0472">Membrane</keyword>
<dbReference type="InterPro" id="IPR050398">
    <property type="entry name" value="HssS/ArlS-like"/>
</dbReference>
<keyword evidence="12" id="KW-0902">Two-component regulatory system</keyword>
<evidence type="ECO:0000256" key="9">
    <source>
        <dbReference type="ARBA" id="ARBA00022777"/>
    </source>
</evidence>
<dbReference type="CDD" id="cd00082">
    <property type="entry name" value="HisKA"/>
    <property type="match status" value="1"/>
</dbReference>
<evidence type="ECO:0000256" key="13">
    <source>
        <dbReference type="ARBA" id="ARBA00023136"/>
    </source>
</evidence>
<keyword evidence="6" id="KW-0808">Transferase</keyword>
<gene>
    <name evidence="17" type="ORF">HBE96_19395</name>
</gene>
<keyword evidence="7 15" id="KW-0812">Transmembrane</keyword>
<feature type="coiled-coil region" evidence="14">
    <location>
        <begin position="89"/>
        <end position="154"/>
    </location>
</feature>
<evidence type="ECO:0000256" key="7">
    <source>
        <dbReference type="ARBA" id="ARBA00022692"/>
    </source>
</evidence>
<protein>
    <recommendedName>
        <fullName evidence="3">histidine kinase</fullName>
        <ecNumber evidence="3">2.7.13.3</ecNumber>
    </recommendedName>
</protein>
<evidence type="ECO:0000313" key="18">
    <source>
        <dbReference type="Proteomes" id="UP000537131"/>
    </source>
</evidence>
<dbReference type="GO" id="GO:0005886">
    <property type="term" value="C:plasma membrane"/>
    <property type="evidence" value="ECO:0007669"/>
    <property type="project" value="UniProtKB-SubCell"/>
</dbReference>
<organism evidence="17 18">
    <name type="scientific">Clostridium muellerianum</name>
    <dbReference type="NCBI Taxonomy" id="2716538"/>
    <lineage>
        <taxon>Bacteria</taxon>
        <taxon>Bacillati</taxon>
        <taxon>Bacillota</taxon>
        <taxon>Clostridia</taxon>
        <taxon>Eubacteriales</taxon>
        <taxon>Clostridiaceae</taxon>
        <taxon>Clostridium</taxon>
    </lineage>
</organism>
<evidence type="ECO:0000256" key="10">
    <source>
        <dbReference type="ARBA" id="ARBA00022840"/>
    </source>
</evidence>
<keyword evidence="5" id="KW-0597">Phosphoprotein</keyword>
<evidence type="ECO:0000256" key="14">
    <source>
        <dbReference type="SAM" id="Coils"/>
    </source>
</evidence>
<evidence type="ECO:0000256" key="5">
    <source>
        <dbReference type="ARBA" id="ARBA00022553"/>
    </source>
</evidence>
<comment type="caution">
    <text evidence="17">The sequence shown here is derived from an EMBL/GenBank/DDBJ whole genome shotgun (WGS) entry which is preliminary data.</text>
</comment>
<keyword evidence="14" id="KW-0175">Coiled coil</keyword>
<dbReference type="EC" id="2.7.13.3" evidence="3"/>
<keyword evidence="8" id="KW-0547">Nucleotide-binding</keyword>
<feature type="domain" description="Histidine kinase" evidence="16">
    <location>
        <begin position="507"/>
        <end position="705"/>
    </location>
</feature>
<comment type="catalytic activity">
    <reaction evidence="1">
        <text>ATP + protein L-histidine = ADP + protein N-phospho-L-histidine.</text>
        <dbReference type="EC" id="2.7.13.3"/>
    </reaction>
</comment>
<dbReference type="PANTHER" id="PTHR45528:SF1">
    <property type="entry name" value="SENSOR HISTIDINE KINASE CPXA"/>
    <property type="match status" value="1"/>
</dbReference>
<dbReference type="Pfam" id="PF00512">
    <property type="entry name" value="HisKA"/>
    <property type="match status" value="1"/>
</dbReference>
<dbReference type="GO" id="GO:0005524">
    <property type="term" value="F:ATP binding"/>
    <property type="evidence" value="ECO:0007669"/>
    <property type="project" value="UniProtKB-KW"/>
</dbReference>
<dbReference type="PRINTS" id="PR00344">
    <property type="entry name" value="BCTRLSENSOR"/>
</dbReference>
<feature type="transmembrane region" description="Helical" evidence="15">
    <location>
        <begin position="421"/>
        <end position="440"/>
    </location>
</feature>
<dbReference type="Proteomes" id="UP000537131">
    <property type="component" value="Unassembled WGS sequence"/>
</dbReference>
<evidence type="ECO:0000256" key="2">
    <source>
        <dbReference type="ARBA" id="ARBA00004651"/>
    </source>
</evidence>
<dbReference type="Pfam" id="PF02518">
    <property type="entry name" value="HATPase_c"/>
    <property type="match status" value="1"/>
</dbReference>
<keyword evidence="11 15" id="KW-1133">Transmembrane helix</keyword>
<dbReference type="RefSeq" id="WP_169299353.1">
    <property type="nucleotide sequence ID" value="NZ_JABBNI010000047.1"/>
</dbReference>
<dbReference type="SUPFAM" id="SSF55874">
    <property type="entry name" value="ATPase domain of HSP90 chaperone/DNA topoisomerase II/histidine kinase"/>
    <property type="match status" value="1"/>
</dbReference>
<evidence type="ECO:0000256" key="11">
    <source>
        <dbReference type="ARBA" id="ARBA00022989"/>
    </source>
</evidence>
<feature type="transmembrane region" description="Helical" evidence="15">
    <location>
        <begin position="395"/>
        <end position="415"/>
    </location>
</feature>
<dbReference type="FunFam" id="3.30.565.10:FF:000013">
    <property type="entry name" value="Two-component sensor histidine kinase"/>
    <property type="match status" value="1"/>
</dbReference>
<dbReference type="Gene3D" id="3.30.565.10">
    <property type="entry name" value="Histidine kinase-like ATPase, C-terminal domain"/>
    <property type="match status" value="1"/>
</dbReference>
<dbReference type="InterPro" id="IPR004358">
    <property type="entry name" value="Sig_transdc_His_kin-like_C"/>
</dbReference>
<sequence>MGIKLKNKFIYICLCVLSIFAATFFVLSACDIVKNYSYIEHKTYFNSYEFGQEIYSYSENLSNFYVYYKDYNDKFGENKASKEDINGLKLFYEDKLKNAQAEIENKYNNDIQEAQRISDKDKVNKLMDEKNKRLEEVKKENTKTDEELKKEVASRYDKDYEGIKKSLQNRNDIKYYIKNTKTNEIYHNLSGKSTVQEYIKKESFFTVEFPLKHIEDKQFQSTNSMFKNFSWEGYIIIPKQSASNNYIIENYNYYNSVRSRLIKEMLIGFSSLIIALLILVGIKKDESLKITFSEKIKDLYKKLPMDVNILIFCIYTVIMLGYMLKLSFFYKPLGIKHFIKLTIVSIYVGYVVLYIKTNVRLIKSKKEFLNKWNESLSASLIIAAKRSFIARNLKIQILVIVDITAILAAFTFVLVIQSHNIILGLIIGIVYITLILRVMFKKVDYLNEILKGTEEIASGNLNYVIKEKGESHLSKIAHNINNIKSGYKKSLQSQVKSERLKSELITNVSHDLKTPLTSIINYVNLLKKEGLSEDEIKGYIGVLDRKAERLKVLIEDLFEAAKVSSGSVELNIEKVDVAALLEQSIAELDEKIKKASLTLRVKYSNKHIYANLDGKKTWRVFENLINNIIKYSAPNTRVYIDLIEEDNKILIVMKNISSYEMDFDAEEIFERFKRGDKSRNTEGSGLGLAIAKSIVELQGGKLNIEIDGDLFKAIVQFDQAKL</sequence>
<dbReference type="PROSITE" id="PS50109">
    <property type="entry name" value="HIS_KIN"/>
    <property type="match status" value="1"/>
</dbReference>
<dbReference type="SMART" id="SM00387">
    <property type="entry name" value="HATPase_c"/>
    <property type="match status" value="1"/>
</dbReference>
<evidence type="ECO:0000313" key="17">
    <source>
        <dbReference type="EMBL" id="NMM64775.1"/>
    </source>
</evidence>
<evidence type="ECO:0000256" key="8">
    <source>
        <dbReference type="ARBA" id="ARBA00022741"/>
    </source>
</evidence>
<dbReference type="InterPro" id="IPR003594">
    <property type="entry name" value="HATPase_dom"/>
</dbReference>
<dbReference type="AlphaFoldDB" id="A0A7Y0EJU2"/>
<dbReference type="EMBL" id="JABBNI010000047">
    <property type="protein sequence ID" value="NMM64775.1"/>
    <property type="molecule type" value="Genomic_DNA"/>
</dbReference>
<evidence type="ECO:0000256" key="12">
    <source>
        <dbReference type="ARBA" id="ARBA00023012"/>
    </source>
</evidence>
<evidence type="ECO:0000256" key="1">
    <source>
        <dbReference type="ARBA" id="ARBA00000085"/>
    </source>
</evidence>
<dbReference type="PROSITE" id="PS51257">
    <property type="entry name" value="PROKAR_LIPOPROTEIN"/>
    <property type="match status" value="1"/>
</dbReference>
<dbReference type="InterPro" id="IPR036097">
    <property type="entry name" value="HisK_dim/P_sf"/>
</dbReference>
<dbReference type="SMART" id="SM00388">
    <property type="entry name" value="HisKA"/>
    <property type="match status" value="1"/>
</dbReference>
<feature type="transmembrane region" description="Helical" evidence="15">
    <location>
        <begin position="9"/>
        <end position="27"/>
    </location>
</feature>
<proteinExistence type="predicted"/>
<dbReference type="Gene3D" id="1.10.287.130">
    <property type="match status" value="1"/>
</dbReference>
<reference evidence="17 18" key="1">
    <citation type="submission" date="2020-06" db="EMBL/GenBank/DDBJ databases">
        <title>Complete Genome Sequence of Clostridium muelleri sp. nov. P21T, an Acid-Alcohol Producing Acetogen Isolated from Old Hay.</title>
        <authorList>
            <person name="Duncan K.E."/>
            <person name="Tanner R.S."/>
        </authorList>
    </citation>
    <scope>NUCLEOTIDE SEQUENCE [LARGE SCALE GENOMIC DNA]</scope>
    <source>
        <strain evidence="17 18">P21</strain>
    </source>
</reference>
<feature type="transmembrane region" description="Helical" evidence="15">
    <location>
        <begin position="335"/>
        <end position="355"/>
    </location>
</feature>
<keyword evidence="18" id="KW-1185">Reference proteome</keyword>
<evidence type="ECO:0000256" key="6">
    <source>
        <dbReference type="ARBA" id="ARBA00022679"/>
    </source>
</evidence>
<evidence type="ECO:0000256" key="15">
    <source>
        <dbReference type="SAM" id="Phobius"/>
    </source>
</evidence>
<keyword evidence="10" id="KW-0067">ATP-binding</keyword>
<comment type="subcellular location">
    <subcellularLocation>
        <location evidence="2">Cell membrane</location>
        <topology evidence="2">Multi-pass membrane protein</topology>
    </subcellularLocation>
</comment>
<accession>A0A7Y0EJU2</accession>
<dbReference type="GO" id="GO:0000155">
    <property type="term" value="F:phosphorelay sensor kinase activity"/>
    <property type="evidence" value="ECO:0007669"/>
    <property type="project" value="InterPro"/>
</dbReference>
<dbReference type="FunFam" id="1.10.287.130:FF:000008">
    <property type="entry name" value="Two-component sensor histidine kinase"/>
    <property type="match status" value="1"/>
</dbReference>
<dbReference type="InterPro" id="IPR005467">
    <property type="entry name" value="His_kinase_dom"/>
</dbReference>
<feature type="transmembrane region" description="Helical" evidence="15">
    <location>
        <begin position="303"/>
        <end position="323"/>
    </location>
</feature>
<name>A0A7Y0EJU2_9CLOT</name>
<keyword evidence="4" id="KW-1003">Cell membrane</keyword>
<dbReference type="InterPro" id="IPR003661">
    <property type="entry name" value="HisK_dim/P_dom"/>
</dbReference>
<dbReference type="SUPFAM" id="SSF47384">
    <property type="entry name" value="Homodimeric domain of signal transducing histidine kinase"/>
    <property type="match status" value="1"/>
</dbReference>
<evidence type="ECO:0000256" key="4">
    <source>
        <dbReference type="ARBA" id="ARBA00022475"/>
    </source>
</evidence>
<keyword evidence="9 17" id="KW-0418">Kinase</keyword>
<dbReference type="PANTHER" id="PTHR45528">
    <property type="entry name" value="SENSOR HISTIDINE KINASE CPXA"/>
    <property type="match status" value="1"/>
</dbReference>
<feature type="transmembrane region" description="Helical" evidence="15">
    <location>
        <begin position="265"/>
        <end position="282"/>
    </location>
</feature>